<dbReference type="InterPro" id="IPR024603">
    <property type="entry name" value="COG_complex_COG2_C"/>
</dbReference>
<evidence type="ECO:0000256" key="7">
    <source>
        <dbReference type="ARBA" id="ARBA00023136"/>
    </source>
</evidence>
<dbReference type="GO" id="GO:0017119">
    <property type="term" value="C:Golgi transport complex"/>
    <property type="evidence" value="ECO:0007669"/>
    <property type="project" value="TreeGrafter"/>
</dbReference>
<protein>
    <recommendedName>
        <fullName evidence="3">Conserved oligomeric Golgi complex subunit 2</fullName>
    </recommendedName>
    <alternativeName>
        <fullName evidence="8">Component of oligomeric Golgi complex 2</fullName>
    </alternativeName>
</protein>
<feature type="compositionally biased region" description="Acidic residues" evidence="9">
    <location>
        <begin position="458"/>
        <end position="469"/>
    </location>
</feature>
<feature type="region of interest" description="Disordered" evidence="9">
    <location>
        <begin position="445"/>
        <end position="477"/>
    </location>
</feature>
<keyword evidence="5" id="KW-0653">Protein transport</keyword>
<feature type="compositionally biased region" description="Polar residues" evidence="9">
    <location>
        <begin position="674"/>
        <end position="683"/>
    </location>
</feature>
<name>A0A8K0JF92_9TREE</name>
<comment type="caution">
    <text evidence="12">The sequence shown here is derived from an EMBL/GenBank/DDBJ whole genome shotgun (WGS) entry which is preliminary data.</text>
</comment>
<dbReference type="InterPro" id="IPR024602">
    <property type="entry name" value="COG_su2_N"/>
</dbReference>
<evidence type="ECO:0000313" key="12">
    <source>
        <dbReference type="EMBL" id="KAG7528287.1"/>
    </source>
</evidence>
<comment type="similarity">
    <text evidence="2">Belongs to the COG2 family.</text>
</comment>
<evidence type="ECO:0000256" key="8">
    <source>
        <dbReference type="ARBA" id="ARBA00031344"/>
    </source>
</evidence>
<feature type="region of interest" description="Disordered" evidence="9">
    <location>
        <begin position="178"/>
        <end position="208"/>
    </location>
</feature>
<comment type="subcellular location">
    <subcellularLocation>
        <location evidence="1">Golgi apparatus membrane</location>
        <topology evidence="1">Peripheral membrane protein</topology>
    </subcellularLocation>
</comment>
<evidence type="ECO:0000259" key="10">
    <source>
        <dbReference type="Pfam" id="PF06148"/>
    </source>
</evidence>
<dbReference type="Pfam" id="PF06148">
    <property type="entry name" value="COG2_N"/>
    <property type="match status" value="1"/>
</dbReference>
<organism evidence="12 13">
    <name type="scientific">Filobasidium floriforme</name>
    <dbReference type="NCBI Taxonomy" id="5210"/>
    <lineage>
        <taxon>Eukaryota</taxon>
        <taxon>Fungi</taxon>
        <taxon>Dikarya</taxon>
        <taxon>Basidiomycota</taxon>
        <taxon>Agaricomycotina</taxon>
        <taxon>Tremellomycetes</taxon>
        <taxon>Filobasidiales</taxon>
        <taxon>Filobasidiaceae</taxon>
        <taxon>Filobasidium</taxon>
    </lineage>
</organism>
<keyword evidence="13" id="KW-1185">Reference proteome</keyword>
<dbReference type="GO" id="GO:0015031">
    <property type="term" value="P:protein transport"/>
    <property type="evidence" value="ECO:0007669"/>
    <property type="project" value="UniProtKB-KW"/>
</dbReference>
<proteinExistence type="inferred from homology"/>
<reference evidence="12" key="1">
    <citation type="submission" date="2020-04" db="EMBL/GenBank/DDBJ databases">
        <title>Analysis of mating type loci in Filobasidium floriforme.</title>
        <authorList>
            <person name="Nowrousian M."/>
        </authorList>
    </citation>
    <scope>NUCLEOTIDE SEQUENCE</scope>
    <source>
        <strain evidence="12">CBS 6242</strain>
    </source>
</reference>
<evidence type="ECO:0000256" key="9">
    <source>
        <dbReference type="SAM" id="MobiDB-lite"/>
    </source>
</evidence>
<dbReference type="Proteomes" id="UP000812966">
    <property type="component" value="Unassembled WGS sequence"/>
</dbReference>
<keyword evidence="7" id="KW-0472">Membrane</keyword>
<evidence type="ECO:0000256" key="4">
    <source>
        <dbReference type="ARBA" id="ARBA00022448"/>
    </source>
</evidence>
<dbReference type="GO" id="GO:0000139">
    <property type="term" value="C:Golgi membrane"/>
    <property type="evidence" value="ECO:0007669"/>
    <property type="project" value="UniProtKB-SubCell"/>
</dbReference>
<evidence type="ECO:0000256" key="1">
    <source>
        <dbReference type="ARBA" id="ARBA00004395"/>
    </source>
</evidence>
<sequence>MAAVDVIEQRNGAVAQPRWSTSSRDAVSEITDEGKHPDLPSLLPLSHDHPMLTASAEDWSVDDFLLTRLHVPLEELRGELREYLGVLKEELGGLINDDYEEFISLGLGLRGEGSRLEDLKYPLEALKVEVQDIHSHLHQSETTLQSKLDDRSSLREERAILDTLLHLSESLTRTEGLLGIRTSEDELQKPRENEQPEESSSSRTGRPKLAVIIDAGEEEEEPKDIKTITRIANEYTQVMYLVMKARAEECEYVLGDEGSVESRIEVIRQALLLNLKRILASTLQRRQSSRSQTSDQSRRTLRSCLEVYNNIQGWREAEQVVKQIVADGVRNHVSVRYLTTAPSPSIPVTPFGIKDNNPMSPVLTAPHTPMTMTSLAPRSADPNPFETTLKQDEGRSTGTIPLPEQIREVKLLDESAGPVATIFNNVLRYIDGSLLELLRTSEEIRERNEAKGSKTRDDDADYEAEDTDSETAAKASGPEANFEFMANSIWTPAAESIMSELGGVLFAAGRVAELHQNYTLAHEFVQQLESLALSVPAVVAMRSTDAYLTFERRWQLPVYFQLRWKEIVKELEDNLVIGQAGITAERGRDGYALPQTAAILMAFKSCWSPDVYIPELSFRFWRLALQIISRYRTFLESSVPALYEPVSQPSAARTSTSASRPSLSLTGPSLPTGDPSSDPASSQAEEQILKAASLIASDLSRVHKDISAFWDERIYELLQRTLAPEEINRIQTTLDHSLSSLSALFNGPSGHIVAILTRRCTDGLKLVRSVASQLRTLPPAQLKEEPKPSHFIPNILKPLADYFGKNGYGSGLREEVGPAWSRKVMEEVVISYTSILVSVQKTEDLLRRHRKGKKSTFSLFGSSSNASSATIEEEEERFKQQMLVDIRALGNAAENLGVELNEDEQEGVPGWNTLLETAERNCK</sequence>
<dbReference type="Pfam" id="PF12022">
    <property type="entry name" value="COG2_C"/>
    <property type="match status" value="1"/>
</dbReference>
<dbReference type="EMBL" id="JABELV010000193">
    <property type="protein sequence ID" value="KAG7528287.1"/>
    <property type="molecule type" value="Genomic_DNA"/>
</dbReference>
<feature type="domain" description="Conserved oligomeric Golgi complex subunit 2 N-terminal" evidence="10">
    <location>
        <begin position="56"/>
        <end position="119"/>
    </location>
</feature>
<evidence type="ECO:0000256" key="2">
    <source>
        <dbReference type="ARBA" id="ARBA00007603"/>
    </source>
</evidence>
<keyword evidence="4" id="KW-0813">Transport</keyword>
<evidence type="ECO:0000259" key="11">
    <source>
        <dbReference type="Pfam" id="PF12022"/>
    </source>
</evidence>
<dbReference type="GO" id="GO:0007030">
    <property type="term" value="P:Golgi organization"/>
    <property type="evidence" value="ECO:0007669"/>
    <property type="project" value="InterPro"/>
</dbReference>
<dbReference type="AlphaFoldDB" id="A0A8K0JF92"/>
<feature type="compositionally biased region" description="Basic and acidic residues" evidence="9">
    <location>
        <begin position="445"/>
        <end position="457"/>
    </location>
</feature>
<feature type="compositionally biased region" description="Basic and acidic residues" evidence="9">
    <location>
        <begin position="182"/>
        <end position="194"/>
    </location>
</feature>
<gene>
    <name evidence="12" type="ORF">FFLO_06271</name>
</gene>
<accession>A0A8K0JF92</accession>
<evidence type="ECO:0000256" key="5">
    <source>
        <dbReference type="ARBA" id="ARBA00022927"/>
    </source>
</evidence>
<dbReference type="PANTHER" id="PTHR12961:SF0">
    <property type="entry name" value="CONSERVED OLIGOMERIC GOLGI COMPLEX SUBUNIT 2"/>
    <property type="match status" value="1"/>
</dbReference>
<keyword evidence="6" id="KW-0333">Golgi apparatus</keyword>
<dbReference type="GO" id="GO:0006891">
    <property type="term" value="P:intra-Golgi vesicle-mediated transport"/>
    <property type="evidence" value="ECO:0007669"/>
    <property type="project" value="TreeGrafter"/>
</dbReference>
<evidence type="ECO:0000256" key="6">
    <source>
        <dbReference type="ARBA" id="ARBA00023034"/>
    </source>
</evidence>
<feature type="compositionally biased region" description="Low complexity" evidence="9">
    <location>
        <begin position="650"/>
        <end position="666"/>
    </location>
</feature>
<evidence type="ECO:0000313" key="13">
    <source>
        <dbReference type="Proteomes" id="UP000812966"/>
    </source>
</evidence>
<feature type="region of interest" description="Disordered" evidence="9">
    <location>
        <begin position="650"/>
        <end position="683"/>
    </location>
</feature>
<feature type="domain" description="COG complex component COG2 C-terminal" evidence="11">
    <location>
        <begin position="552"/>
        <end position="886"/>
    </location>
</feature>
<dbReference type="PANTHER" id="PTHR12961">
    <property type="entry name" value="CONSERVED OLIGOMERIC GOLGI COMPLEX COMPONENT 2"/>
    <property type="match status" value="1"/>
</dbReference>
<dbReference type="InterPro" id="IPR009316">
    <property type="entry name" value="COG2"/>
</dbReference>
<evidence type="ECO:0000256" key="3">
    <source>
        <dbReference type="ARBA" id="ARBA00020977"/>
    </source>
</evidence>